<comment type="caution">
    <text evidence="1">The sequence shown here is derived from an EMBL/GenBank/DDBJ whole genome shotgun (WGS) entry which is preliminary data.</text>
</comment>
<dbReference type="Proteomes" id="UP001237642">
    <property type="component" value="Unassembled WGS sequence"/>
</dbReference>
<dbReference type="InterPro" id="IPR006502">
    <property type="entry name" value="PDDEXK-like"/>
</dbReference>
<evidence type="ECO:0000313" key="1">
    <source>
        <dbReference type="EMBL" id="KAK1388882.1"/>
    </source>
</evidence>
<dbReference type="PANTHER" id="PTHR31579">
    <property type="entry name" value="OS03G0796600 PROTEIN"/>
    <property type="match status" value="1"/>
</dbReference>
<evidence type="ECO:0000313" key="2">
    <source>
        <dbReference type="Proteomes" id="UP001237642"/>
    </source>
</evidence>
<reference evidence="1" key="1">
    <citation type="submission" date="2023-02" db="EMBL/GenBank/DDBJ databases">
        <title>Genome of toxic invasive species Heracleum sosnowskyi carries increased number of genes despite the absence of recent whole-genome duplications.</title>
        <authorList>
            <person name="Schelkunov M."/>
            <person name="Shtratnikova V."/>
            <person name="Makarenko M."/>
            <person name="Klepikova A."/>
            <person name="Omelchenko D."/>
            <person name="Novikova G."/>
            <person name="Obukhova E."/>
            <person name="Bogdanov V."/>
            <person name="Penin A."/>
            <person name="Logacheva M."/>
        </authorList>
    </citation>
    <scope>NUCLEOTIDE SEQUENCE</scope>
    <source>
        <strain evidence="1">Hsosn_3</strain>
        <tissue evidence="1">Leaf</tissue>
    </source>
</reference>
<organism evidence="1 2">
    <name type="scientific">Heracleum sosnowskyi</name>
    <dbReference type="NCBI Taxonomy" id="360622"/>
    <lineage>
        <taxon>Eukaryota</taxon>
        <taxon>Viridiplantae</taxon>
        <taxon>Streptophyta</taxon>
        <taxon>Embryophyta</taxon>
        <taxon>Tracheophyta</taxon>
        <taxon>Spermatophyta</taxon>
        <taxon>Magnoliopsida</taxon>
        <taxon>eudicotyledons</taxon>
        <taxon>Gunneridae</taxon>
        <taxon>Pentapetalae</taxon>
        <taxon>asterids</taxon>
        <taxon>campanulids</taxon>
        <taxon>Apiales</taxon>
        <taxon>Apiaceae</taxon>
        <taxon>Apioideae</taxon>
        <taxon>apioid superclade</taxon>
        <taxon>Tordylieae</taxon>
        <taxon>Tordyliinae</taxon>
        <taxon>Heracleum</taxon>
    </lineage>
</organism>
<name>A0AAD8IN70_9APIA</name>
<dbReference type="EMBL" id="JAUIZM010000004">
    <property type="protein sequence ID" value="KAK1388882.1"/>
    <property type="molecule type" value="Genomic_DNA"/>
</dbReference>
<protein>
    <submittedName>
        <fullName evidence="1">Sugar phosphate exchanger 2</fullName>
    </submittedName>
</protein>
<sequence length="310" mass="35121">MSREFTRTLANCQEFNRTVKNYSGDQQSPGVMIFGFLEESVESSDSSWISSGDSDSSGDYVAEEMEDDNDVDSCSAEKNKMFWESQDQLLQATLRKSSSAESKIRKTTKETISDIKLGGTTCACRKPVADCRNCLQKEISLRLQTAKYNCAICKSKWMSTREIPSGDHTYLEVVDNSNISKGEIRVVIELNFRAEFEIARAGDDYCQLTNRLPEVFVGKIERLRAVVKILCSASKKCMKERKVHIAPWRKQKYMQAKWVGVREMNATAAVQLPSGRRFVEWSQPRQRASMLSFDMLEASPALHCQAIKVL</sequence>
<dbReference type="Pfam" id="PF04720">
    <property type="entry name" value="PDDEXK_6"/>
    <property type="match status" value="1"/>
</dbReference>
<dbReference type="PANTHER" id="PTHR31579:SF58">
    <property type="entry name" value="PLANT-SPECIFIC DOMAIN TIGR01615 FAMILY PROTEIN"/>
    <property type="match status" value="1"/>
</dbReference>
<proteinExistence type="predicted"/>
<keyword evidence="2" id="KW-1185">Reference proteome</keyword>
<gene>
    <name evidence="1" type="ORF">POM88_017060</name>
</gene>
<dbReference type="AlphaFoldDB" id="A0AAD8IN70"/>
<accession>A0AAD8IN70</accession>
<reference evidence="1" key="2">
    <citation type="submission" date="2023-05" db="EMBL/GenBank/DDBJ databases">
        <authorList>
            <person name="Schelkunov M.I."/>
        </authorList>
    </citation>
    <scope>NUCLEOTIDE SEQUENCE</scope>
    <source>
        <strain evidence="1">Hsosn_3</strain>
        <tissue evidence="1">Leaf</tissue>
    </source>
</reference>
<dbReference type="NCBIfam" id="TIGR01615">
    <property type="entry name" value="A_thal_3542"/>
    <property type="match status" value="1"/>
</dbReference>